<keyword evidence="1" id="KW-0378">Hydrolase</keyword>
<comment type="caution">
    <text evidence="3">The sequence shown here is derived from an EMBL/GenBank/DDBJ whole genome shotgun (WGS) entry which is preliminary data.</text>
</comment>
<dbReference type="AlphaFoldDB" id="A0A418V1I9"/>
<dbReference type="GO" id="GO:0016289">
    <property type="term" value="F:acyl-CoA hydrolase activity"/>
    <property type="evidence" value="ECO:0007669"/>
    <property type="project" value="UniProtKB-ARBA"/>
</dbReference>
<gene>
    <name evidence="3" type="ORF">D4Q52_19190</name>
</gene>
<organism evidence="3 4">
    <name type="scientific">Rhodopseudomonas palustris</name>
    <dbReference type="NCBI Taxonomy" id="1076"/>
    <lineage>
        <taxon>Bacteria</taxon>
        <taxon>Pseudomonadati</taxon>
        <taxon>Pseudomonadota</taxon>
        <taxon>Alphaproteobacteria</taxon>
        <taxon>Hyphomicrobiales</taxon>
        <taxon>Nitrobacteraceae</taxon>
        <taxon>Rhodopseudomonas</taxon>
    </lineage>
</organism>
<dbReference type="InterPro" id="IPR029069">
    <property type="entry name" value="HotDog_dom_sf"/>
</dbReference>
<dbReference type="Proteomes" id="UP000285523">
    <property type="component" value="Unassembled WGS sequence"/>
</dbReference>
<dbReference type="InterPro" id="IPR003736">
    <property type="entry name" value="PAAI_dom"/>
</dbReference>
<dbReference type="SUPFAM" id="SSF54637">
    <property type="entry name" value="Thioesterase/thiol ester dehydrase-isomerase"/>
    <property type="match status" value="1"/>
</dbReference>
<dbReference type="EMBL" id="QYYD01000021">
    <property type="protein sequence ID" value="RJF69776.1"/>
    <property type="molecule type" value="Genomic_DNA"/>
</dbReference>
<dbReference type="Pfam" id="PF03061">
    <property type="entry name" value="4HBT"/>
    <property type="match status" value="1"/>
</dbReference>
<dbReference type="NCBIfam" id="TIGR00369">
    <property type="entry name" value="unchar_dom_1"/>
    <property type="match status" value="1"/>
</dbReference>
<dbReference type="OrthoDB" id="9813282at2"/>
<sequence>MPTCRRRPVIGSPSAPRAASVAIRRPISAALPRRARRVAETHSVAEIVAMIQARHPPAWDLLNGRLIGYDETLRRATMEWLAETRHCHSVPGHPRGGIVQGGIVTGWLDAAMATACHFLSDPGTSVASLEIKVAFLLAAHPGTYRSYGKVVRIGRTIAFLEAELRDADDRLIATASSTAAVRAAK</sequence>
<dbReference type="InterPro" id="IPR006683">
    <property type="entry name" value="Thioestr_dom"/>
</dbReference>
<name>A0A418V1I9_RHOPL</name>
<evidence type="ECO:0000256" key="1">
    <source>
        <dbReference type="ARBA" id="ARBA00022801"/>
    </source>
</evidence>
<evidence type="ECO:0000313" key="3">
    <source>
        <dbReference type="EMBL" id="RJF69776.1"/>
    </source>
</evidence>
<dbReference type="Gene3D" id="3.10.129.10">
    <property type="entry name" value="Hotdog Thioesterase"/>
    <property type="match status" value="1"/>
</dbReference>
<proteinExistence type="predicted"/>
<evidence type="ECO:0000259" key="2">
    <source>
        <dbReference type="Pfam" id="PF03061"/>
    </source>
</evidence>
<evidence type="ECO:0000313" key="4">
    <source>
        <dbReference type="Proteomes" id="UP000285523"/>
    </source>
</evidence>
<accession>A0A418V1I9</accession>
<dbReference type="CDD" id="cd03443">
    <property type="entry name" value="PaaI_thioesterase"/>
    <property type="match status" value="1"/>
</dbReference>
<reference evidence="3 4" key="1">
    <citation type="submission" date="2018-09" db="EMBL/GenBank/DDBJ databases">
        <title>Draft genome sequence of Rhodopseudomonas palustris 2.1.18.</title>
        <authorList>
            <person name="Robertson S.L."/>
            <person name="Meyer T.E."/>
            <person name="Kyndt J.A."/>
        </authorList>
    </citation>
    <scope>NUCLEOTIDE SEQUENCE [LARGE SCALE GENOMIC DNA]</scope>
    <source>
        <strain evidence="3 4">2.1.18</strain>
    </source>
</reference>
<protein>
    <submittedName>
        <fullName evidence="3">PaaI family thioesterase</fullName>
    </submittedName>
</protein>
<feature type="domain" description="Thioesterase" evidence="2">
    <location>
        <begin position="96"/>
        <end position="172"/>
    </location>
</feature>